<evidence type="ECO:0000256" key="2">
    <source>
        <dbReference type="ARBA" id="ARBA00022649"/>
    </source>
</evidence>
<comment type="cofactor">
    <cofactor evidence="1">
        <name>Mg(2+)</name>
        <dbReference type="ChEBI" id="CHEBI:18420"/>
    </cofactor>
</comment>
<dbReference type="PANTHER" id="PTHR33653">
    <property type="entry name" value="RIBONUCLEASE VAPC2"/>
    <property type="match status" value="1"/>
</dbReference>
<reference evidence="9" key="1">
    <citation type="journal article" date="2020" name="mSystems">
        <title>Genome- and Community-Level Interaction Insights into Carbon Utilization and Element Cycling Functions of Hydrothermarchaeota in Hydrothermal Sediment.</title>
        <authorList>
            <person name="Zhou Z."/>
            <person name="Liu Y."/>
            <person name="Xu W."/>
            <person name="Pan J."/>
            <person name="Luo Z.H."/>
            <person name="Li M."/>
        </authorList>
    </citation>
    <scope>NUCLEOTIDE SEQUENCE [LARGE SCALE GENOMIC DNA]</scope>
    <source>
        <strain evidence="9">SpSt-1217</strain>
    </source>
</reference>
<dbReference type="SUPFAM" id="SSF88723">
    <property type="entry name" value="PIN domain-like"/>
    <property type="match status" value="1"/>
</dbReference>
<dbReference type="AlphaFoldDB" id="A0A831LVA6"/>
<keyword evidence="4" id="KW-0479">Metal-binding</keyword>
<dbReference type="InterPro" id="IPR050556">
    <property type="entry name" value="Type_II_TA_system_RNase"/>
</dbReference>
<name>A0A831LVA6_9BACT</name>
<dbReference type="InterPro" id="IPR002716">
    <property type="entry name" value="PIN_dom"/>
</dbReference>
<keyword evidence="2" id="KW-1277">Toxin-antitoxin system</keyword>
<evidence type="ECO:0000256" key="5">
    <source>
        <dbReference type="ARBA" id="ARBA00022801"/>
    </source>
</evidence>
<proteinExistence type="inferred from homology"/>
<organism evidence="9">
    <name type="scientific">Mariniphaga anaerophila</name>
    <dbReference type="NCBI Taxonomy" id="1484053"/>
    <lineage>
        <taxon>Bacteria</taxon>
        <taxon>Pseudomonadati</taxon>
        <taxon>Bacteroidota</taxon>
        <taxon>Bacteroidia</taxon>
        <taxon>Marinilabiliales</taxon>
        <taxon>Prolixibacteraceae</taxon>
        <taxon>Mariniphaga</taxon>
    </lineage>
</organism>
<dbReference type="GO" id="GO:0016787">
    <property type="term" value="F:hydrolase activity"/>
    <property type="evidence" value="ECO:0007669"/>
    <property type="project" value="UniProtKB-KW"/>
</dbReference>
<dbReference type="GO" id="GO:0004518">
    <property type="term" value="F:nuclease activity"/>
    <property type="evidence" value="ECO:0007669"/>
    <property type="project" value="UniProtKB-KW"/>
</dbReference>
<gene>
    <name evidence="9" type="ORF">ENN90_06255</name>
</gene>
<protein>
    <submittedName>
        <fullName evidence="9">Type II toxin-antitoxin system VapC family toxin</fullName>
    </submittedName>
</protein>
<evidence type="ECO:0000256" key="3">
    <source>
        <dbReference type="ARBA" id="ARBA00022722"/>
    </source>
</evidence>
<dbReference type="Proteomes" id="UP000886047">
    <property type="component" value="Unassembled WGS sequence"/>
</dbReference>
<evidence type="ECO:0000256" key="7">
    <source>
        <dbReference type="ARBA" id="ARBA00038093"/>
    </source>
</evidence>
<keyword evidence="5" id="KW-0378">Hydrolase</keyword>
<comment type="similarity">
    <text evidence="7">Belongs to the PINc/VapC protein family.</text>
</comment>
<dbReference type="CDD" id="cd18738">
    <property type="entry name" value="PIN_VapC4-5_FitB-like"/>
    <property type="match status" value="1"/>
</dbReference>
<dbReference type="Pfam" id="PF01850">
    <property type="entry name" value="PIN"/>
    <property type="match status" value="1"/>
</dbReference>
<dbReference type="GO" id="GO:0046872">
    <property type="term" value="F:metal ion binding"/>
    <property type="evidence" value="ECO:0007669"/>
    <property type="project" value="UniProtKB-KW"/>
</dbReference>
<evidence type="ECO:0000313" key="9">
    <source>
        <dbReference type="EMBL" id="HDR51211.1"/>
    </source>
</evidence>
<accession>A0A831LVA6</accession>
<dbReference type="EMBL" id="DSDK01000343">
    <property type="protein sequence ID" value="HDR51211.1"/>
    <property type="molecule type" value="Genomic_DNA"/>
</dbReference>
<evidence type="ECO:0000256" key="1">
    <source>
        <dbReference type="ARBA" id="ARBA00001946"/>
    </source>
</evidence>
<evidence type="ECO:0000256" key="4">
    <source>
        <dbReference type="ARBA" id="ARBA00022723"/>
    </source>
</evidence>
<sequence>MGTRYLLDSNTVIDYIAGLHPDEALKWLNQVVDEEINVSVITKIEVLSYNPDKEDNYQILVEFFESAAVFDLTEDIVERTIYLRQKQKIKLPDAVIAATALVNDMKLISRNTKDFKNIKRLEIVDPYKI</sequence>
<dbReference type="InterPro" id="IPR029060">
    <property type="entry name" value="PIN-like_dom_sf"/>
</dbReference>
<dbReference type="PANTHER" id="PTHR33653:SF1">
    <property type="entry name" value="RIBONUCLEASE VAPC2"/>
    <property type="match status" value="1"/>
</dbReference>
<evidence type="ECO:0000259" key="8">
    <source>
        <dbReference type="Pfam" id="PF01850"/>
    </source>
</evidence>
<keyword evidence="3" id="KW-0540">Nuclease</keyword>
<comment type="caution">
    <text evidence="9">The sequence shown here is derived from an EMBL/GenBank/DDBJ whole genome shotgun (WGS) entry which is preliminary data.</text>
</comment>
<evidence type="ECO:0000256" key="6">
    <source>
        <dbReference type="ARBA" id="ARBA00022842"/>
    </source>
</evidence>
<keyword evidence="6" id="KW-0460">Magnesium</keyword>
<feature type="domain" description="PIN" evidence="8">
    <location>
        <begin position="5"/>
        <end position="120"/>
    </location>
</feature>
<dbReference type="Gene3D" id="3.40.50.1010">
    <property type="entry name" value="5'-nuclease"/>
    <property type="match status" value="1"/>
</dbReference>